<evidence type="ECO:0000313" key="1">
    <source>
        <dbReference type="EMBL" id="KAG1908814.1"/>
    </source>
</evidence>
<organism evidence="1 2">
    <name type="scientific">Suillus fuscotomentosus</name>
    <dbReference type="NCBI Taxonomy" id="1912939"/>
    <lineage>
        <taxon>Eukaryota</taxon>
        <taxon>Fungi</taxon>
        <taxon>Dikarya</taxon>
        <taxon>Basidiomycota</taxon>
        <taxon>Agaricomycotina</taxon>
        <taxon>Agaricomycetes</taxon>
        <taxon>Agaricomycetidae</taxon>
        <taxon>Boletales</taxon>
        <taxon>Suillineae</taxon>
        <taxon>Suillaceae</taxon>
        <taxon>Suillus</taxon>
    </lineage>
</organism>
<dbReference type="EMBL" id="JABBWK010000001">
    <property type="protein sequence ID" value="KAG1908814.1"/>
    <property type="molecule type" value="Genomic_DNA"/>
</dbReference>
<sequence length="240" mass="27846">MSSSAWSVQSIGDSRRYADFFVIKRPSQRTFRKLFQSRTPIRCFNSALRIDQCTLRYAKRKIRKLIIRHLDLSKLYGDLPQSRLDFLKREVLLDAELSFMIQYEDGWAVDVLVRNLYFQRLKLVEEKLKLARKTQCHCRRKPLPSCPCVSPELGLIGRRTRSASSRIALLSARLDSATPSLLHFHSAIVRAGLCTDEHLRQLFRMTPKSRDKFISQALGKSTLFERVAVMDILGRMNNEL</sequence>
<dbReference type="GeneID" id="64665455"/>
<protein>
    <submittedName>
        <fullName evidence="1">Uncharacterized protein</fullName>
    </submittedName>
</protein>
<gene>
    <name evidence="1" type="ORF">F5891DRAFT_27390</name>
</gene>
<accession>A0AAD4EMA9</accession>
<keyword evidence="2" id="KW-1185">Reference proteome</keyword>
<evidence type="ECO:0000313" key="2">
    <source>
        <dbReference type="Proteomes" id="UP001195769"/>
    </source>
</evidence>
<comment type="caution">
    <text evidence="1">The sequence shown here is derived from an EMBL/GenBank/DDBJ whole genome shotgun (WGS) entry which is preliminary data.</text>
</comment>
<dbReference type="RefSeq" id="XP_041234389.1">
    <property type="nucleotide sequence ID" value="XM_041371157.1"/>
</dbReference>
<proteinExistence type="predicted"/>
<dbReference type="Proteomes" id="UP001195769">
    <property type="component" value="Unassembled WGS sequence"/>
</dbReference>
<name>A0AAD4EMA9_9AGAM</name>
<reference evidence="1" key="1">
    <citation type="journal article" date="2020" name="New Phytol.">
        <title>Comparative genomics reveals dynamic genome evolution in host specialist ectomycorrhizal fungi.</title>
        <authorList>
            <person name="Lofgren L.A."/>
            <person name="Nguyen N.H."/>
            <person name="Vilgalys R."/>
            <person name="Ruytinx J."/>
            <person name="Liao H.L."/>
            <person name="Branco S."/>
            <person name="Kuo A."/>
            <person name="LaButti K."/>
            <person name="Lipzen A."/>
            <person name="Andreopoulos W."/>
            <person name="Pangilinan J."/>
            <person name="Riley R."/>
            <person name="Hundley H."/>
            <person name="Na H."/>
            <person name="Barry K."/>
            <person name="Grigoriev I.V."/>
            <person name="Stajich J.E."/>
            <person name="Kennedy P.G."/>
        </authorList>
    </citation>
    <scope>NUCLEOTIDE SEQUENCE</scope>
    <source>
        <strain evidence="1">FC203</strain>
    </source>
</reference>
<dbReference type="AlphaFoldDB" id="A0AAD4EMA9"/>